<keyword evidence="3 5" id="KW-0482">Metalloprotease</keyword>
<dbReference type="InterPro" id="IPR009030">
    <property type="entry name" value="Growth_fac_rcpt_cys_sf"/>
</dbReference>
<feature type="binding site" evidence="5">
    <location>
        <position position="2122"/>
    </location>
    <ligand>
        <name>Zn(2+)</name>
        <dbReference type="ChEBI" id="CHEBI:29105"/>
        <note>catalytic</note>
    </ligand>
</feature>
<dbReference type="Pfam" id="PF01400">
    <property type="entry name" value="Astacin"/>
    <property type="match status" value="10"/>
</dbReference>
<dbReference type="PANTHER" id="PTHR10127:SF802">
    <property type="entry name" value="ZINC METALLOPROTEINASE NAS-10"/>
    <property type="match status" value="1"/>
</dbReference>
<keyword evidence="4" id="KW-1015">Disulfide bond</keyword>
<evidence type="ECO:0000256" key="5">
    <source>
        <dbReference type="PROSITE-ProRule" id="PRU01211"/>
    </source>
</evidence>
<accession>A0AAF5DN75</accession>
<dbReference type="GO" id="GO:0004222">
    <property type="term" value="F:metalloendopeptidase activity"/>
    <property type="evidence" value="ECO:0007669"/>
    <property type="project" value="UniProtKB-UniRule"/>
</dbReference>
<dbReference type="Gene3D" id="3.40.390.10">
    <property type="entry name" value="Collagenase (Catalytic Domain)"/>
    <property type="match status" value="10"/>
</dbReference>
<feature type="binding site" evidence="5">
    <location>
        <position position="776"/>
    </location>
    <ligand>
        <name>Zn(2+)</name>
        <dbReference type="ChEBI" id="CHEBI:29105"/>
        <note>catalytic</note>
    </ligand>
</feature>
<feature type="binding site" evidence="5">
    <location>
        <position position="2128"/>
    </location>
    <ligand>
        <name>Zn(2+)</name>
        <dbReference type="ChEBI" id="CHEBI:29105"/>
        <note>catalytic</note>
    </ligand>
</feature>
<evidence type="ECO:0000256" key="6">
    <source>
        <dbReference type="RuleBase" id="RU361183"/>
    </source>
</evidence>
<protein>
    <recommendedName>
        <fullName evidence="6">Metalloendopeptidase</fullName>
        <ecNumber evidence="6">3.4.24.-</ecNumber>
    </recommendedName>
</protein>
<feature type="domain" description="Peptidase M12A" evidence="8">
    <location>
        <begin position="3367"/>
        <end position="3608"/>
    </location>
</feature>
<comment type="caution">
    <text evidence="5">Lacks conserved residue(s) required for the propagation of feature annotation.</text>
</comment>
<feature type="binding site" evidence="5">
    <location>
        <position position="3113"/>
    </location>
    <ligand>
        <name>Zn(2+)</name>
        <dbReference type="ChEBI" id="CHEBI:29105"/>
        <note>catalytic</note>
    </ligand>
</feature>
<feature type="active site" evidence="5">
    <location>
        <position position="132"/>
    </location>
</feature>
<feature type="binding site" evidence="5">
    <location>
        <position position="2733"/>
    </location>
    <ligand>
        <name>Zn(2+)</name>
        <dbReference type="ChEBI" id="CHEBI:29105"/>
        <note>catalytic</note>
    </ligand>
</feature>
<keyword evidence="5 6" id="KW-0645">Protease</keyword>
<feature type="domain" description="Peptidase M12A" evidence="8">
    <location>
        <begin position="1057"/>
        <end position="1259"/>
    </location>
</feature>
<feature type="binding site" evidence="5">
    <location>
        <position position="782"/>
    </location>
    <ligand>
        <name>Zn(2+)</name>
        <dbReference type="ChEBI" id="CHEBI:29105"/>
        <note>catalytic</note>
    </ligand>
</feature>
<feature type="active site" evidence="5">
    <location>
        <position position="2119"/>
    </location>
</feature>
<evidence type="ECO:0000256" key="4">
    <source>
        <dbReference type="ARBA" id="ARBA00023157"/>
    </source>
</evidence>
<keyword evidence="7" id="KW-0472">Membrane</keyword>
<feature type="domain" description="Peptidase M12A" evidence="8">
    <location>
        <begin position="2999"/>
        <end position="3212"/>
    </location>
</feature>
<keyword evidence="7" id="KW-0812">Transmembrane</keyword>
<feature type="domain" description="Peptidase M12A" evidence="8">
    <location>
        <begin position="2430"/>
        <end position="2563"/>
    </location>
</feature>
<feature type="binding site" evidence="5">
    <location>
        <position position="3107"/>
    </location>
    <ligand>
        <name>Zn(2+)</name>
        <dbReference type="ChEBI" id="CHEBI:29105"/>
        <note>catalytic</note>
    </ligand>
</feature>
<feature type="binding site" evidence="5">
    <location>
        <position position="141"/>
    </location>
    <ligand>
        <name>Zn(2+)</name>
        <dbReference type="ChEBI" id="CHEBI:29105"/>
        <note>catalytic</note>
    </ligand>
</feature>
<keyword evidence="9" id="KW-1185">Reference proteome</keyword>
<feature type="binding site" evidence="5">
    <location>
        <position position="2118"/>
    </location>
    <ligand>
        <name>Zn(2+)</name>
        <dbReference type="ChEBI" id="CHEBI:29105"/>
        <note>catalytic</note>
    </ligand>
</feature>
<dbReference type="InterPro" id="IPR000742">
    <property type="entry name" value="EGF"/>
</dbReference>
<feature type="binding site" evidence="5">
    <location>
        <position position="3503"/>
    </location>
    <ligand>
        <name>Zn(2+)</name>
        <dbReference type="ChEBI" id="CHEBI:29105"/>
        <note>catalytic</note>
    </ligand>
</feature>
<name>A0AAF5DN75_STRER</name>
<evidence type="ECO:0000256" key="7">
    <source>
        <dbReference type="SAM" id="Phobius"/>
    </source>
</evidence>
<dbReference type="Proteomes" id="UP000035681">
    <property type="component" value="Unplaced"/>
</dbReference>
<dbReference type="PROSITE" id="PS51864">
    <property type="entry name" value="ASTACIN"/>
    <property type="match status" value="9"/>
</dbReference>
<comment type="cofactor">
    <cofactor evidence="5 6">
        <name>Zn(2+)</name>
        <dbReference type="ChEBI" id="CHEBI:29105"/>
    </cofactor>
    <text evidence="5 6">Binds 1 zinc ion per subunit.</text>
</comment>
<reference evidence="10" key="1">
    <citation type="submission" date="2024-02" db="UniProtKB">
        <authorList>
            <consortium name="WormBaseParasite"/>
        </authorList>
    </citation>
    <scope>IDENTIFICATION</scope>
</reference>
<evidence type="ECO:0000256" key="3">
    <source>
        <dbReference type="ARBA" id="ARBA00023049"/>
    </source>
</evidence>
<dbReference type="SUPFAM" id="SSF57184">
    <property type="entry name" value="Growth factor receptor domain"/>
    <property type="match status" value="1"/>
</dbReference>
<dbReference type="PROSITE" id="PS00022">
    <property type="entry name" value="EGF_1"/>
    <property type="match status" value="1"/>
</dbReference>
<feature type="transmembrane region" description="Helical" evidence="7">
    <location>
        <begin position="1933"/>
        <end position="1951"/>
    </location>
</feature>
<feature type="active site" evidence="5">
    <location>
        <position position="2448"/>
    </location>
</feature>
<feature type="binding site" evidence="5">
    <location>
        <position position="3499"/>
    </location>
    <ligand>
        <name>Zn(2+)</name>
        <dbReference type="ChEBI" id="CHEBI:29105"/>
        <note>catalytic</note>
    </ligand>
</feature>
<feature type="domain" description="Peptidase M12A" evidence="8">
    <location>
        <begin position="679"/>
        <end position="881"/>
    </location>
</feature>
<feature type="active site" evidence="5">
    <location>
        <position position="3104"/>
    </location>
</feature>
<feature type="binding site" evidence="5">
    <location>
        <position position="1150"/>
    </location>
    <ligand>
        <name>Zn(2+)</name>
        <dbReference type="ChEBI" id="CHEBI:29105"/>
        <note>catalytic</note>
    </ligand>
</feature>
<dbReference type="GO" id="GO:0006508">
    <property type="term" value="P:proteolysis"/>
    <property type="evidence" value="ECO:0007669"/>
    <property type="project" value="UniProtKB-KW"/>
</dbReference>
<feature type="active site" evidence="5">
    <location>
        <position position="773"/>
    </location>
</feature>
<dbReference type="PANTHER" id="PTHR10127">
    <property type="entry name" value="DISCOIDIN, CUB, EGF, LAMININ , AND ZINC METALLOPROTEASE DOMAIN CONTAINING"/>
    <property type="match status" value="1"/>
</dbReference>
<feature type="binding site" evidence="5">
    <location>
        <position position="1528"/>
    </location>
    <ligand>
        <name>Zn(2+)</name>
        <dbReference type="ChEBI" id="CHEBI:29105"/>
        <note>catalytic</note>
    </ligand>
</feature>
<dbReference type="PRINTS" id="PR00480">
    <property type="entry name" value="ASTACIN"/>
</dbReference>
<sequence length="3746" mass="436392">MIFFVLIINLWKARKNIPHSYISVNNDVIFIDSHNDFKRDIYTNNDPWISPINYCVDNSVNEANVKIAISAIENNTCVQFQKQTHCNDDRQEIIFKKGSICASWIGHVSGNHSQIINLTYDCNNRPLSILHEIGHALGLIHEQSRRDRDEFVEVDYNSLTSNQGHNFQVYKNSKYKNFTTSYDYASIMHYEPYSFATTWRWLLGYPVIKPKVHWQYSSMMGQRKKMTFNEFKKINLCYCDICKWIDDRTGKRKKNHRTPCRNSGYPDFNNCSKCICPTGYTGDYCQDIISSDESCGKTTFKVNDTGTLLILKGQKNCNIFLQAKDEGKKIELYILYANAPYEDKICTEDVGYQFKYRKDKGATGLLLCGPYIDNTKINSESDSILSIKYIYISILISFILIMNFWIAKRNLLRRHILVVNYDRFFKNDHVDFKREILKDLNHSWIFPIKYYIGDYIIKENNSNISITKQYFMRIIYWKRIGNVLTTNYVIGNTTGKRINNNTTKCKNNGYPDFKNCSKCICPSGYTGDNCKKIISSDPKCGNTIFKANKTNVPLIYVGKINCYIFLKAKKNKKILLTVYYINAPPYKNGICVESNAFQIKYRRDKGTTGLLLCGHDSRVLKIISESRSILVFYKGIDGHSMLAFQFKEHFWKIKKIVPHYQIIVNNDVFFRDEHIDLKRDILKDFIIPWEFPIEYCVEDPVNKENVDKAIKEIEKNTCVTFTKKVNCVNTTKELIFRKADFCASHVGHAYKKYSQIINLSPDCYKNPYIILHEIGHALGLVHEHSRTDRDKYVTIDYGSVVKNEEGNFKIQTEKNYFNYSTTYDYSALMHYAPYDFATTLRWFFGFPVIKPKLFRQYSRMMGQRKKMTFNEYKRINLCYCNRCGWVSNSTGERNTSHETKCENAGYPNYKNCSRCVCPTGYEGKKCKQIVKNDSNCENTNFTVDANLSSFKIHGKKKCHILLQSKENTRIRLLITHAYAPYEDAICTEDVGFQFKYMKDKGTTGLLLCGSYIYNILLESESNSILVFYNGIDNHSLLAVNFQQINVILKDDHVDFKRDILKDSRNQWNLPIGYCVDDPVNKGNVKKAIKEIENNTCVTFEEKKSCDNTTQELIFKKADFCASNVGHASKNHSQIIWLSPNCYENPYIILHEIGHALGLIHEHSRTDRNKHVTIDFNSLDSNEEGNFEIQKKGNYLNYSTTYDYSALMHYAPYDFATFWRWLFGYPVIKPKVHWQYSRMMGQRKKMTFNEYKRINLCYCNDCKWVDDKTGKKVKNHTTKCRNGGYPNYTDCSKCICPTGYTGDNCEKIINSDSTCGKVKFDVNSTGTSLIFGNKTNCYIFLKAQNKEKKIELNILRANAPYKESICTEDVGYQFKYMNDKGTTGLLLCGTYIETVKLKSESDSILVFFKGEDGHSLLVISFKQHLWKIKKNVPYYQMAVNNDKFPIEYCVEEPVNETNVKKAIEEIEKHTCVTFQPKEKCENNTQELVFKQADFCASHVGHVLRNHSQIIYLSQECYENPYLILHEIGHALGLVHEHARKDRDQYVTIDYDSLDNNEKKNFEIRTENFYFNYSTTYDYSALMHYAPYDFATFWRWLFGFPVIKPKLFWKYSRMMGQRKKMTFNEYKRINLCYCNWCDWVRNDTGKRITNHTTECKNGGYPNYKDCKKCVCPTGYTGNTCRDIVESDKECGNTTFKVNNTGSSLIFGNKTNCNIFLQAEDKKKIELFILYANAPHKESICTEDVGYQFKYMKDKGTTGLLLCGTYIENIKLKSESDSILILFNGEDGHINNNLIFRDEHIDFKRNVLKDPIDPLKLPKKYCVKSLVNLENVEKAIKKIEKNTCVTFKKKILIFRQADFCALHFGHALGNHSQIIFLSQECYKNSYLILHEIGHALDLSLLIMIKQQLYYAIEICIIGLKMTLLEETILLKHDVKTVVIQITMTVVSVFMLLVIQESFARKSLKMIVIEEKFLKRVKKIELTILYTNAPYKNSICTEDVGYQFKYIKDKGTTVINDVTFRDEHIDFKRDILKDTYDPWKFPIKYCVHSPVSEANVMKAIKQIEDNTCVRFKKEKECDNTTQELIFQKSDICASHVGHISGNHSQIIYLSPECYENPYLILHEIGHALGLVHEHARIDRDKYVTIDYGSLDKNEEGNFEIRNTSHYKNYSTTYDYSALMHYAPYDFATFWRWVFGYPVIKPNLNWQYSRMMGQRKKMTFNEYKRINLCYCNWCGWVKNETGRIVKNSKADCKNGGYPDFNDCSKCVCPTGYTGDNCRKIVKTNDDCGNTNYTINDTTLPLVFQGKKKCYISLKAKVNTSKIQLVITHAYAPYENTICTEDVGFQFKYMKDRGTTGLLLCGSYLSYIVLKSESNSILVIYNGKDGHINNDVVFRDEHIDFKRNILKDPVDPRNLPIREADFCASNVGHVLKKHSQIIYLTPECYENPHLILHEIEDALGLVHEHSRTDRNNYVVIDYDSLEENEKSNFEIRKDPRFKNYSTTYDYSALMHYAPYDFATFWRWLFGYSVIKPKLFWEYSRMMGQQLIYVIVIDVTGSTIERGKEIRAMKLNVKMVDIQFIMTVANSKENTRIQLLITHAYAPYKDTICTEDHLWKIKKNVPYYQISVNNDVIFRDEHIDFKRDILKDSYDPWKFPIGYCVKHPVSEQNVKKAIEEIEKHTCVTFKQKKKCENTTQELIFQQSDICASHVGHVSKNYSQIIFLSPECYENPYLILHEIGHALGLVHEHARIDRDKFVTIDYGSLDKKEEGNFKIREFPAYKNYSTTYDYSALMHYAPYDFATFWRWLFGYPVIKPKLRREYSRMMGQRKKMTFNEYKRINLCYCNWCGWVSNSTGERNTSHETKCENGAYPNYKNCTRCVCPTGYTGKKCKQIVKNEGNCENTNYTVDATTSSFKFYGKKKCHISLQSKENTRIQLLITHAYAPYKDAICTEDVGFQFKLMKDKGTTGLLLCGSYIYNILLESESNSVLVFYNGIDNHSLLAVNFQQITTLENKKKCTSLSNSSDPWNLPIGYCVDSPVNETNVKKAIEEIEKHTCVTFQPKEKCENNTQELVFKQADFCASHVGHVLRNHSQIIYLSQECYENPYLILHEIGHALGLVHEHARKDRDQYVTIDYDSFDNNEKKNFEIRTENFYFNCSTTYDYSALMHYAPYDFATFWRWLFGYPVIKPKLFWKYSRMMGQREKMTFNEYKRINLCYCNWCNWAKNETGRIIKKSTIQCKNGGYPNYKDCKKCVCPTGYTGDTCQDIVKSDKECGNTTFYVNSTGSSLIFGNKTNCNIFLKAQDQGKKIELIIVYANAPYKSAICTEDVGYQFKYMKDKGTTGLLLCGTHIENMKLTSESDSILILFKGKDGHNLLALSFKQHLWKIKNNVPYYQIAVNNDVTFRDEHIDFKRDILKDLFDPWKSPIKYCVKSPVNEENVDKAIKEIEKHTCVTFEKKSSCDNTTQELIFQESDICASNVGHTSKDHSQTIWLSPECYENPYLILHEIGHALGLVHEHSRINRDKYVTIDYDSLSGNEKANFEIRNFTVYKNYSTTYDYSALMHYAPYDFATFWRWLFGYPVIKPKVHWQYSRMMGQRKKMTFNEYKRINLCYCNKCKWVDDSTGKRNKSHTTECKNGGYPNHTDCSKCVCPTGYEGDYCQDIIESNEKCAEDKKKKIELNILRANAPYKESICTEEVGYQFKYMKDKGTTGLLLCGTYIETVKLKSESDSILVFFKGEDGHSLLVISFKQVD</sequence>
<dbReference type="WBParaSite" id="TCONS_00015458.p1">
    <property type="protein sequence ID" value="TCONS_00015458.p1"/>
    <property type="gene ID" value="XLOC_009826"/>
</dbReference>
<feature type="domain" description="Peptidase M12A" evidence="8">
    <location>
        <begin position="2025"/>
        <end position="2227"/>
    </location>
</feature>
<feature type="binding site" evidence="5">
    <location>
        <position position="1534"/>
    </location>
    <ligand>
        <name>Zn(2+)</name>
        <dbReference type="ChEBI" id="CHEBI:29105"/>
        <note>catalytic</note>
    </ligand>
</feature>
<keyword evidence="5 6" id="KW-0378">Hydrolase</keyword>
<proteinExistence type="predicted"/>
<evidence type="ECO:0000313" key="10">
    <source>
        <dbReference type="WBParaSite" id="TCONS_00015458.p1"/>
    </source>
</evidence>
<feature type="binding site" evidence="5">
    <location>
        <position position="1524"/>
    </location>
    <ligand>
        <name>Zn(2+)</name>
        <dbReference type="ChEBI" id="CHEBI:29105"/>
        <note>catalytic</note>
    </ligand>
</feature>
<feature type="binding site" evidence="5">
    <location>
        <position position="2739"/>
    </location>
    <ligand>
        <name>Zn(2+)</name>
        <dbReference type="ChEBI" id="CHEBI:29105"/>
        <note>catalytic</note>
    </ligand>
</feature>
<keyword evidence="2 5" id="KW-0862">Zinc</keyword>
<dbReference type="PROSITE" id="PS01186">
    <property type="entry name" value="EGF_2"/>
    <property type="match status" value="2"/>
</dbReference>
<feature type="binding site" evidence="5">
    <location>
        <position position="3103"/>
    </location>
    <ligand>
        <name>Zn(2+)</name>
        <dbReference type="ChEBI" id="CHEBI:29105"/>
        <note>catalytic</note>
    </ligand>
</feature>
<keyword evidence="7" id="KW-1133">Transmembrane helix</keyword>
<feature type="binding site" evidence="5">
    <location>
        <position position="1160"/>
    </location>
    <ligand>
        <name>Zn(2+)</name>
        <dbReference type="ChEBI" id="CHEBI:29105"/>
        <note>catalytic</note>
    </ligand>
</feature>
<dbReference type="EC" id="3.4.24.-" evidence="6"/>
<dbReference type="InterPro" id="IPR001506">
    <property type="entry name" value="Peptidase_M12A"/>
</dbReference>
<feature type="active site" evidence="5">
    <location>
        <position position="2730"/>
    </location>
</feature>
<feature type="binding site" evidence="5">
    <location>
        <position position="135"/>
    </location>
    <ligand>
        <name>Zn(2+)</name>
        <dbReference type="ChEBI" id="CHEBI:29105"/>
        <note>catalytic</note>
    </ligand>
</feature>
<feature type="domain" description="Peptidase M12A" evidence="8">
    <location>
        <begin position="1416"/>
        <end position="1633"/>
    </location>
</feature>
<feature type="domain" description="Peptidase M12A" evidence="8">
    <location>
        <begin position="39"/>
        <end position="243"/>
    </location>
</feature>
<feature type="domain" description="Peptidase M12A" evidence="8">
    <location>
        <begin position="2636"/>
        <end position="2838"/>
    </location>
</feature>
<dbReference type="SMART" id="SM00235">
    <property type="entry name" value="ZnMc"/>
    <property type="match status" value="8"/>
</dbReference>
<evidence type="ECO:0000259" key="8">
    <source>
        <dbReference type="PROSITE" id="PS51864"/>
    </source>
</evidence>
<evidence type="ECO:0000256" key="2">
    <source>
        <dbReference type="ARBA" id="ARBA00022833"/>
    </source>
</evidence>
<feature type="binding site" evidence="5">
    <location>
        <position position="3509"/>
    </location>
    <ligand>
        <name>Zn(2+)</name>
        <dbReference type="ChEBI" id="CHEBI:29105"/>
        <note>catalytic</note>
    </ligand>
</feature>
<feature type="active site" evidence="5">
    <location>
        <position position="1151"/>
    </location>
</feature>
<evidence type="ECO:0000256" key="1">
    <source>
        <dbReference type="ARBA" id="ARBA00022723"/>
    </source>
</evidence>
<dbReference type="SUPFAM" id="SSF55486">
    <property type="entry name" value="Metalloproteases ('zincins'), catalytic domain"/>
    <property type="match status" value="9"/>
</dbReference>
<feature type="binding site" evidence="5">
    <location>
        <position position="772"/>
    </location>
    <ligand>
        <name>Zn(2+)</name>
        <dbReference type="ChEBI" id="CHEBI:29105"/>
        <note>catalytic</note>
    </ligand>
</feature>
<feature type="binding site" evidence="5">
    <location>
        <position position="131"/>
    </location>
    <ligand>
        <name>Zn(2+)</name>
        <dbReference type="ChEBI" id="CHEBI:29105"/>
        <note>catalytic</note>
    </ligand>
</feature>
<dbReference type="GO" id="GO:0008270">
    <property type="term" value="F:zinc ion binding"/>
    <property type="evidence" value="ECO:0007669"/>
    <property type="project" value="UniProtKB-UniRule"/>
</dbReference>
<feature type="transmembrane region" description="Helical" evidence="7">
    <location>
        <begin position="1905"/>
        <end position="1921"/>
    </location>
</feature>
<evidence type="ECO:0000313" key="9">
    <source>
        <dbReference type="Proteomes" id="UP000035681"/>
    </source>
</evidence>
<feature type="binding site" evidence="5">
    <location>
        <position position="1154"/>
    </location>
    <ligand>
        <name>Zn(2+)</name>
        <dbReference type="ChEBI" id="CHEBI:29105"/>
        <note>catalytic</note>
    </ligand>
</feature>
<dbReference type="SMART" id="SM00181">
    <property type="entry name" value="EGF"/>
    <property type="match status" value="9"/>
</dbReference>
<dbReference type="InterPro" id="IPR024079">
    <property type="entry name" value="MetalloPept_cat_dom_sf"/>
</dbReference>
<keyword evidence="1 5" id="KW-0479">Metal-binding</keyword>
<feature type="active site" evidence="5">
    <location>
        <position position="1525"/>
    </location>
</feature>
<organism evidence="9 10">
    <name type="scientific">Strongyloides stercoralis</name>
    <name type="common">Threadworm</name>
    <dbReference type="NCBI Taxonomy" id="6248"/>
    <lineage>
        <taxon>Eukaryota</taxon>
        <taxon>Metazoa</taxon>
        <taxon>Ecdysozoa</taxon>
        <taxon>Nematoda</taxon>
        <taxon>Chromadorea</taxon>
        <taxon>Rhabditida</taxon>
        <taxon>Tylenchina</taxon>
        <taxon>Panagrolaimomorpha</taxon>
        <taxon>Strongyloidoidea</taxon>
        <taxon>Strongyloididae</taxon>
        <taxon>Strongyloides</taxon>
    </lineage>
</organism>
<feature type="binding site" evidence="5">
    <location>
        <position position="2729"/>
    </location>
    <ligand>
        <name>Zn(2+)</name>
        <dbReference type="ChEBI" id="CHEBI:29105"/>
        <note>catalytic</note>
    </ligand>
</feature>
<dbReference type="InterPro" id="IPR006026">
    <property type="entry name" value="Peptidase_Metallo"/>
</dbReference>
<feature type="active site" evidence="5">
    <location>
        <position position="3500"/>
    </location>
</feature>